<protein>
    <recommendedName>
        <fullName evidence="3">COMM domain-containing protein</fullName>
    </recommendedName>
</protein>
<reference evidence="1" key="1">
    <citation type="submission" date="2016-03" db="EMBL/GenBank/DDBJ databases">
        <title>Mechanisms controlling the formation of the plant cell surface in tip-growing cells are functionally conserved among land plants.</title>
        <authorList>
            <person name="Honkanen S."/>
            <person name="Jones V.A."/>
            <person name="Morieri G."/>
            <person name="Champion C."/>
            <person name="Hetherington A.J."/>
            <person name="Kelly S."/>
            <person name="Saint-Marcoux D."/>
            <person name="Proust H."/>
            <person name="Prescott H."/>
            <person name="Dolan L."/>
        </authorList>
    </citation>
    <scope>NUCLEOTIDE SEQUENCE [LARGE SCALE GENOMIC DNA]</scope>
    <source>
        <tissue evidence="1">Whole gametophyte</tissue>
    </source>
</reference>
<dbReference type="AlphaFoldDB" id="A0A176VNB8"/>
<comment type="caution">
    <text evidence="1">The sequence shown here is derived from an EMBL/GenBank/DDBJ whole genome shotgun (WGS) entry which is preliminary data.</text>
</comment>
<sequence length="186" mass="20324">MSRQRAALQPPPPLLSAVPPAVVHEFAKVAVTGLLKGETSSKGFTKAAKQLQTTVEAVSQAVSAVSNIYSRASRANLSYQQLVDFLAIQGYAEALRLALADYFIERVGEIRESLRHQSAPVFVLSLTIQPPRIFQKTDKDDQGEETKVVFLEAKFATLKAVCSQLELAIGEARSGAHGQRVMRLFK</sequence>
<organism evidence="1 2">
    <name type="scientific">Marchantia polymorpha subsp. ruderalis</name>
    <dbReference type="NCBI Taxonomy" id="1480154"/>
    <lineage>
        <taxon>Eukaryota</taxon>
        <taxon>Viridiplantae</taxon>
        <taxon>Streptophyta</taxon>
        <taxon>Embryophyta</taxon>
        <taxon>Marchantiophyta</taxon>
        <taxon>Marchantiopsida</taxon>
        <taxon>Marchantiidae</taxon>
        <taxon>Marchantiales</taxon>
        <taxon>Marchantiaceae</taxon>
        <taxon>Marchantia</taxon>
    </lineage>
</organism>
<accession>A0A176VNB8</accession>
<gene>
    <name evidence="1" type="ORF">AXG93_2318s1270</name>
</gene>
<dbReference type="PANTHER" id="PTHR15857:SF0">
    <property type="entry name" value="COMM DOMAIN-CONTAINING PROTEIN 2"/>
    <property type="match status" value="1"/>
</dbReference>
<proteinExistence type="predicted"/>
<dbReference type="PANTHER" id="PTHR15857">
    <property type="entry name" value="COMM DOMAIN CONTAINING PROTEIN 2"/>
    <property type="match status" value="1"/>
</dbReference>
<name>A0A176VNB8_MARPO</name>
<dbReference type="EMBL" id="LVLJ01003211">
    <property type="protein sequence ID" value="OAE22380.1"/>
    <property type="molecule type" value="Genomic_DNA"/>
</dbReference>
<evidence type="ECO:0000313" key="1">
    <source>
        <dbReference type="EMBL" id="OAE22380.1"/>
    </source>
</evidence>
<dbReference type="InterPro" id="IPR037354">
    <property type="entry name" value="Commd2"/>
</dbReference>
<keyword evidence="2" id="KW-1185">Reference proteome</keyword>
<dbReference type="Proteomes" id="UP000077202">
    <property type="component" value="Unassembled WGS sequence"/>
</dbReference>
<evidence type="ECO:0000313" key="2">
    <source>
        <dbReference type="Proteomes" id="UP000077202"/>
    </source>
</evidence>
<evidence type="ECO:0008006" key="3">
    <source>
        <dbReference type="Google" id="ProtNLM"/>
    </source>
</evidence>